<keyword evidence="4 9" id="KW-1133">Transmembrane helix</keyword>
<protein>
    <submittedName>
        <fullName evidence="13">Methyl-accepting chemotaxis protein I (Serine chemoreceptor protein)</fullName>
    </submittedName>
</protein>
<evidence type="ECO:0000313" key="13">
    <source>
        <dbReference type="EMBL" id="VAV83454.1"/>
    </source>
</evidence>
<dbReference type="FunFam" id="1.10.287.950:FF:000001">
    <property type="entry name" value="Methyl-accepting chemotaxis sensory transducer"/>
    <property type="match status" value="1"/>
</dbReference>
<dbReference type="PROSITE" id="PS50111">
    <property type="entry name" value="CHEMOTAXIS_TRANSDUC_2"/>
    <property type="match status" value="1"/>
</dbReference>
<name>A0A3B0QP25_9ZZZZ</name>
<keyword evidence="3 9" id="KW-0812">Transmembrane</keyword>
<reference evidence="13" key="1">
    <citation type="submission" date="2018-06" db="EMBL/GenBank/DDBJ databases">
        <authorList>
            <person name="Zhirakovskaya E."/>
        </authorList>
    </citation>
    <scope>NUCLEOTIDE SEQUENCE</scope>
</reference>
<dbReference type="InterPro" id="IPR003660">
    <property type="entry name" value="HAMP_dom"/>
</dbReference>
<comment type="similarity">
    <text evidence="7">Belongs to the methyl-accepting chemotaxis (MCP) protein family.</text>
</comment>
<organism evidence="13">
    <name type="scientific">hydrothermal vent metagenome</name>
    <dbReference type="NCBI Taxonomy" id="652676"/>
    <lineage>
        <taxon>unclassified sequences</taxon>
        <taxon>metagenomes</taxon>
        <taxon>ecological metagenomes</taxon>
    </lineage>
</organism>
<evidence type="ECO:0000259" key="12">
    <source>
        <dbReference type="PROSITE" id="PS50885"/>
    </source>
</evidence>
<dbReference type="PANTHER" id="PTHR32089:SF112">
    <property type="entry name" value="LYSOZYME-LIKE PROTEIN-RELATED"/>
    <property type="match status" value="1"/>
</dbReference>
<sequence length="580" mass="60764">MKNSIKLKLGGILASIVVLLSIVVAATFWTTNIQNKGSQLVNLSGRQRMLIQRFTKEFFFAEMNRVMDKAAADGAGTYKKTRKVFETTLAGFMNGGKVPLDLGMTRFTRIGKVTDVAIAGKLKEVKVLWEDLIAQTESIKNAEMGTASYRGATNRLQKLSGTTTKEMNAAVGMIAAASKGGAGKIVNAQLLIMFFTVALCVIGWFIISRTIVGPILSATRVAREIADGDLSSSELAVKSSDEVGQLTTALNRMKGNISKVIGRVQATSERVGTATVQLSATAGDIVTGTEVQSSQATQVATAMEEMSATVMEVAKNSQSASENAGNAQSVAVRGGDVVERAVAGMLTVAKTVRESASTVEALGKSSEEIGAIISVINDIADQTNLLALNAAIEAARAGEQGRGFAVVADEVRKLAEKTTKATKEIAGMIKTIQNDTKGAMESMGRGTSQVEEGVNLATEAGESLTEIVSSIDETSNMVRQIATAAEEQSATSEEISANINSIAEVSNNTSRGVGDISLAATDLNHVAEELKGIVDAFILKKSDGTPLRCAGEDSDRKNDISAGGSNPGNAEGGRSHKKAV</sequence>
<evidence type="ECO:0000256" key="4">
    <source>
        <dbReference type="ARBA" id="ARBA00022989"/>
    </source>
</evidence>
<feature type="compositionally biased region" description="Basic and acidic residues" evidence="8">
    <location>
        <begin position="550"/>
        <end position="559"/>
    </location>
</feature>
<evidence type="ECO:0000256" key="6">
    <source>
        <dbReference type="ARBA" id="ARBA00023224"/>
    </source>
</evidence>
<evidence type="ECO:0000256" key="5">
    <source>
        <dbReference type="ARBA" id="ARBA00023136"/>
    </source>
</evidence>
<proteinExistence type="inferred from homology"/>
<dbReference type="GO" id="GO:0005886">
    <property type="term" value="C:plasma membrane"/>
    <property type="evidence" value="ECO:0007669"/>
    <property type="project" value="UniProtKB-SubCell"/>
</dbReference>
<dbReference type="SMART" id="SM00304">
    <property type="entry name" value="HAMP"/>
    <property type="match status" value="2"/>
</dbReference>
<dbReference type="Gene3D" id="1.10.287.950">
    <property type="entry name" value="Methyl-accepting chemotaxis protein"/>
    <property type="match status" value="1"/>
</dbReference>
<dbReference type="AlphaFoldDB" id="A0A3B0QP25"/>
<keyword evidence="6" id="KW-0807">Transducer</keyword>
<evidence type="ECO:0000256" key="1">
    <source>
        <dbReference type="ARBA" id="ARBA00004429"/>
    </source>
</evidence>
<feature type="domain" description="HAMP" evidence="12">
    <location>
        <begin position="209"/>
        <end position="262"/>
    </location>
</feature>
<dbReference type="InterPro" id="IPR000727">
    <property type="entry name" value="T_SNARE_dom"/>
</dbReference>
<dbReference type="Pfam" id="PF00015">
    <property type="entry name" value="MCPsignal"/>
    <property type="match status" value="1"/>
</dbReference>
<accession>A0A3B0QP25</accession>
<evidence type="ECO:0000256" key="3">
    <source>
        <dbReference type="ARBA" id="ARBA00022692"/>
    </source>
</evidence>
<gene>
    <name evidence="13" type="ORF">MNBD_DELTA01-2050</name>
</gene>
<feature type="transmembrane region" description="Helical" evidence="9">
    <location>
        <begin position="188"/>
        <end position="207"/>
    </location>
</feature>
<evidence type="ECO:0000256" key="7">
    <source>
        <dbReference type="ARBA" id="ARBA00029447"/>
    </source>
</evidence>
<evidence type="ECO:0000256" key="2">
    <source>
        <dbReference type="ARBA" id="ARBA00022519"/>
    </source>
</evidence>
<dbReference type="InterPro" id="IPR029095">
    <property type="entry name" value="NarX-like_N"/>
</dbReference>
<keyword evidence="2" id="KW-0997">Cell inner membrane</keyword>
<dbReference type="InterPro" id="IPR004089">
    <property type="entry name" value="MCPsignal_dom"/>
</dbReference>
<keyword evidence="5 9" id="KW-0472">Membrane</keyword>
<dbReference type="CDD" id="cd11386">
    <property type="entry name" value="MCP_signal"/>
    <property type="match status" value="1"/>
</dbReference>
<dbReference type="SUPFAM" id="SSF58104">
    <property type="entry name" value="Methyl-accepting chemotaxis protein (MCP) signaling domain"/>
    <property type="match status" value="1"/>
</dbReference>
<dbReference type="PROSITE" id="PS50885">
    <property type="entry name" value="HAMP"/>
    <property type="match status" value="1"/>
</dbReference>
<evidence type="ECO:0000256" key="8">
    <source>
        <dbReference type="SAM" id="MobiDB-lite"/>
    </source>
</evidence>
<feature type="domain" description="Methyl-accepting transducer" evidence="10">
    <location>
        <begin position="267"/>
        <end position="503"/>
    </location>
</feature>
<evidence type="ECO:0000259" key="11">
    <source>
        <dbReference type="PROSITE" id="PS50192"/>
    </source>
</evidence>
<dbReference type="CDD" id="cd06225">
    <property type="entry name" value="HAMP"/>
    <property type="match status" value="1"/>
</dbReference>
<dbReference type="PANTHER" id="PTHR32089">
    <property type="entry name" value="METHYL-ACCEPTING CHEMOTAXIS PROTEIN MCPB"/>
    <property type="match status" value="1"/>
</dbReference>
<keyword evidence="2" id="KW-1003">Cell membrane</keyword>
<feature type="domain" description="T-SNARE coiled-coil homology" evidence="11">
    <location>
        <begin position="454"/>
        <end position="516"/>
    </location>
</feature>
<keyword evidence="13" id="KW-0675">Receptor</keyword>
<comment type="subcellular location">
    <subcellularLocation>
        <location evidence="1">Cell inner membrane</location>
        <topology evidence="1">Multi-pass membrane protein</topology>
    </subcellularLocation>
</comment>
<evidence type="ECO:0000256" key="9">
    <source>
        <dbReference type="SAM" id="Phobius"/>
    </source>
</evidence>
<dbReference type="Pfam" id="PF13675">
    <property type="entry name" value="PilJ"/>
    <property type="match status" value="1"/>
</dbReference>
<dbReference type="SMART" id="SM00283">
    <property type="entry name" value="MA"/>
    <property type="match status" value="1"/>
</dbReference>
<evidence type="ECO:0000259" key="10">
    <source>
        <dbReference type="PROSITE" id="PS50111"/>
    </source>
</evidence>
<dbReference type="GO" id="GO:0007165">
    <property type="term" value="P:signal transduction"/>
    <property type="evidence" value="ECO:0007669"/>
    <property type="project" value="UniProtKB-KW"/>
</dbReference>
<dbReference type="Pfam" id="PF00672">
    <property type="entry name" value="HAMP"/>
    <property type="match status" value="1"/>
</dbReference>
<dbReference type="EMBL" id="UOEA01000041">
    <property type="protein sequence ID" value="VAV83454.1"/>
    <property type="molecule type" value="Genomic_DNA"/>
</dbReference>
<feature type="region of interest" description="Disordered" evidence="8">
    <location>
        <begin position="545"/>
        <end position="580"/>
    </location>
</feature>
<dbReference type="PROSITE" id="PS50192">
    <property type="entry name" value="T_SNARE"/>
    <property type="match status" value="1"/>
</dbReference>